<comment type="caution">
    <text evidence="1">The sequence shown here is derived from an EMBL/GenBank/DDBJ whole genome shotgun (WGS) entry which is preliminary data.</text>
</comment>
<dbReference type="PANTHER" id="PTHR44329">
    <property type="entry name" value="SERINE/THREONINE-PROTEIN KINASE TNNI3K-RELATED"/>
    <property type="match status" value="1"/>
</dbReference>
<dbReference type="STRING" id="94130.A0A2Z6QIN1"/>
<name>A0A2Z6QIN1_9GLOM</name>
<reference evidence="1 2" key="1">
    <citation type="submission" date="2017-11" db="EMBL/GenBank/DDBJ databases">
        <title>The genome of Rhizophagus clarus HR1 reveals common genetic basis of auxotrophy among arbuscular mycorrhizal fungi.</title>
        <authorList>
            <person name="Kobayashi Y."/>
        </authorList>
    </citation>
    <scope>NUCLEOTIDE SEQUENCE [LARGE SCALE GENOMIC DNA]</scope>
    <source>
        <strain evidence="1 2">HR1</strain>
    </source>
</reference>
<keyword evidence="2" id="KW-1185">Reference proteome</keyword>
<dbReference type="GO" id="GO:0004674">
    <property type="term" value="F:protein serine/threonine kinase activity"/>
    <property type="evidence" value="ECO:0007669"/>
    <property type="project" value="TreeGrafter"/>
</dbReference>
<dbReference type="Gene3D" id="1.10.510.10">
    <property type="entry name" value="Transferase(Phosphotransferase) domain 1"/>
    <property type="match status" value="2"/>
</dbReference>
<dbReference type="AlphaFoldDB" id="A0A2Z6QIN1"/>
<organism evidence="1 2">
    <name type="scientific">Rhizophagus clarus</name>
    <dbReference type="NCBI Taxonomy" id="94130"/>
    <lineage>
        <taxon>Eukaryota</taxon>
        <taxon>Fungi</taxon>
        <taxon>Fungi incertae sedis</taxon>
        <taxon>Mucoromycota</taxon>
        <taxon>Glomeromycotina</taxon>
        <taxon>Glomeromycetes</taxon>
        <taxon>Glomerales</taxon>
        <taxon>Glomeraceae</taxon>
        <taxon>Rhizophagus</taxon>
    </lineage>
</organism>
<protein>
    <recommendedName>
        <fullName evidence="3">Protein kinase domain-containing protein</fullName>
    </recommendedName>
</protein>
<accession>A0A2Z6QIN1</accession>
<dbReference type="InterPro" id="IPR011009">
    <property type="entry name" value="Kinase-like_dom_sf"/>
</dbReference>
<evidence type="ECO:0000313" key="1">
    <source>
        <dbReference type="EMBL" id="GBB89957.1"/>
    </source>
</evidence>
<gene>
    <name evidence="1" type="ORF">RclHR1_01680028</name>
</gene>
<dbReference type="EMBL" id="BEXD01000757">
    <property type="protein sequence ID" value="GBB89957.1"/>
    <property type="molecule type" value="Genomic_DNA"/>
</dbReference>
<evidence type="ECO:0008006" key="3">
    <source>
        <dbReference type="Google" id="ProtNLM"/>
    </source>
</evidence>
<dbReference type="SUPFAM" id="SSF56112">
    <property type="entry name" value="Protein kinase-like (PK-like)"/>
    <property type="match status" value="1"/>
</dbReference>
<dbReference type="InterPro" id="IPR051681">
    <property type="entry name" value="Ser/Thr_Kinases-Pseudokinases"/>
</dbReference>
<proteinExistence type="predicted"/>
<sequence length="192" mass="22778">MANLYPNIIQFYEVTKLKGEMNYSLVLEYAEGGTLGKYLREKIIFEWESQLKFAKKFQVRCHGCMLIRESYLEIFLGAIFWELTSCRSPFDFETKNNDPFEIFKIKPDILSGKREKPISGTDHKFITLYKKCWQYEPDERPDIHQVISEIINIEPINGQNFEEEIESEGKLDEYNNMPSCDDYDINSDKYKF</sequence>
<evidence type="ECO:0000313" key="2">
    <source>
        <dbReference type="Proteomes" id="UP000247702"/>
    </source>
</evidence>
<dbReference type="Proteomes" id="UP000247702">
    <property type="component" value="Unassembled WGS sequence"/>
</dbReference>